<reference evidence="1 2" key="1">
    <citation type="journal article" date="2018" name="Front. Plant Sci.">
        <title>Red Clover (Trifolium pratense) and Zigzag Clover (T. medium) - A Picture of Genomic Similarities and Differences.</title>
        <authorList>
            <person name="Dluhosova J."/>
            <person name="Istvanek J."/>
            <person name="Nedelnik J."/>
            <person name="Repkova J."/>
        </authorList>
    </citation>
    <scope>NUCLEOTIDE SEQUENCE [LARGE SCALE GENOMIC DNA]</scope>
    <source>
        <strain evidence="2">cv. 10/8</strain>
        <tissue evidence="1">Leaf</tissue>
    </source>
</reference>
<proteinExistence type="predicted"/>
<name>A0A392M9Q3_9FABA</name>
<sequence length="289" mass="33448">MAGSSKGIDAEETIAAQQRLIDADCHSFYTIGFSKDMFEVKTLKDRGYDFRKLINLINPISKIIDLDVLRKLFRRCTRKNDFWCFTDYIVWLKNDDRGKPLLEEALATIAKPLEESHVDLARKMLQFRASRRIAQKDITDQREKLLKCQQELQTKALNIKQDLEEVLGPLYEFEDISMEQLRIKTYKLYEADCRLKGITPISKIRSKGFTTAIDMFGETVKEEHFLDFVNQPRKKLEIENHFEKGILMLNEKGDLVINAAGEEEGDFMIGENDDLVYNAADGEKGDLMM</sequence>
<gene>
    <name evidence="1" type="ORF">A2U01_0005043</name>
</gene>
<dbReference type="EMBL" id="LXQA010006453">
    <property type="protein sequence ID" value="MCH84212.1"/>
    <property type="molecule type" value="Genomic_DNA"/>
</dbReference>
<evidence type="ECO:0000313" key="1">
    <source>
        <dbReference type="EMBL" id="MCH84212.1"/>
    </source>
</evidence>
<keyword evidence="2" id="KW-1185">Reference proteome</keyword>
<comment type="caution">
    <text evidence="1">The sequence shown here is derived from an EMBL/GenBank/DDBJ whole genome shotgun (WGS) entry which is preliminary data.</text>
</comment>
<dbReference type="Proteomes" id="UP000265520">
    <property type="component" value="Unassembled WGS sequence"/>
</dbReference>
<protein>
    <submittedName>
        <fullName evidence="1">MEI1 protein</fullName>
    </submittedName>
</protein>
<evidence type="ECO:0000313" key="2">
    <source>
        <dbReference type="Proteomes" id="UP000265520"/>
    </source>
</evidence>
<accession>A0A392M9Q3</accession>
<dbReference type="AlphaFoldDB" id="A0A392M9Q3"/>
<organism evidence="1 2">
    <name type="scientific">Trifolium medium</name>
    <dbReference type="NCBI Taxonomy" id="97028"/>
    <lineage>
        <taxon>Eukaryota</taxon>
        <taxon>Viridiplantae</taxon>
        <taxon>Streptophyta</taxon>
        <taxon>Embryophyta</taxon>
        <taxon>Tracheophyta</taxon>
        <taxon>Spermatophyta</taxon>
        <taxon>Magnoliopsida</taxon>
        <taxon>eudicotyledons</taxon>
        <taxon>Gunneridae</taxon>
        <taxon>Pentapetalae</taxon>
        <taxon>rosids</taxon>
        <taxon>fabids</taxon>
        <taxon>Fabales</taxon>
        <taxon>Fabaceae</taxon>
        <taxon>Papilionoideae</taxon>
        <taxon>50 kb inversion clade</taxon>
        <taxon>NPAAA clade</taxon>
        <taxon>Hologalegina</taxon>
        <taxon>IRL clade</taxon>
        <taxon>Trifolieae</taxon>
        <taxon>Trifolium</taxon>
    </lineage>
</organism>